<evidence type="ECO:0000256" key="2">
    <source>
        <dbReference type="ARBA" id="ARBA00007905"/>
    </source>
</evidence>
<dbReference type="EC" id="1.1.1.372" evidence="8"/>
<comment type="subcellular location">
    <subcellularLocation>
        <location evidence="1">Cytoplasm</location>
    </subcellularLocation>
</comment>
<keyword evidence="5" id="KW-0963">Cytoplasm</keyword>
<comment type="catalytic activity">
    <reaction evidence="16">
        <text>glycerol + NADP(+) = D-glyceraldehyde + NADPH + H(+)</text>
        <dbReference type="Rhea" id="RHEA:23592"/>
        <dbReference type="ChEBI" id="CHEBI:15378"/>
        <dbReference type="ChEBI" id="CHEBI:17378"/>
        <dbReference type="ChEBI" id="CHEBI:17754"/>
        <dbReference type="ChEBI" id="CHEBI:57783"/>
        <dbReference type="ChEBI" id="CHEBI:58349"/>
        <dbReference type="EC" id="1.1.1.372"/>
    </reaction>
</comment>
<evidence type="ECO:0000256" key="26">
    <source>
        <dbReference type="ARBA" id="ARBA00051688"/>
    </source>
</evidence>
<evidence type="ECO:0000256" key="7">
    <source>
        <dbReference type="ARBA" id="ARBA00023002"/>
    </source>
</evidence>
<comment type="catalytic activity">
    <reaction evidence="24">
        <text>prenol + NADP(+) = 3-methyl-2-butenal + NADPH + H(+)</text>
        <dbReference type="Rhea" id="RHEA:58420"/>
        <dbReference type="ChEBI" id="CHEBI:15378"/>
        <dbReference type="ChEBI" id="CHEBI:15825"/>
        <dbReference type="ChEBI" id="CHEBI:16019"/>
        <dbReference type="ChEBI" id="CHEBI:57783"/>
        <dbReference type="ChEBI" id="CHEBI:58349"/>
    </reaction>
</comment>
<comment type="catalytic activity">
    <reaction evidence="30">
        <text>1-hexadecanoyl-2-(5-oxopentanoyl)-sn-glycero-3-phosphoethanolamine + NADPH + H(+) = 1-hexadecanoyl-2-(5-hydroxypentanoyl)-sn-glycero-3-phosphoethanolamine + NADP(+)</text>
        <dbReference type="Rhea" id="RHEA:58756"/>
        <dbReference type="ChEBI" id="CHEBI:15378"/>
        <dbReference type="ChEBI" id="CHEBI:57783"/>
        <dbReference type="ChEBI" id="CHEBI:58349"/>
        <dbReference type="ChEBI" id="CHEBI:142750"/>
        <dbReference type="ChEBI" id="CHEBI:142751"/>
    </reaction>
</comment>
<dbReference type="AlphaFoldDB" id="A0A8C0QGL0"/>
<comment type="catalytic activity">
    <reaction evidence="29">
        <text>(E)-hex-2-en-1-ol + NADP(+) = (E)-hex-2-enal + NADPH + H(+)</text>
        <dbReference type="Rhea" id="RHEA:58424"/>
        <dbReference type="ChEBI" id="CHEBI:15378"/>
        <dbReference type="ChEBI" id="CHEBI:28913"/>
        <dbReference type="ChEBI" id="CHEBI:57783"/>
        <dbReference type="ChEBI" id="CHEBI:58349"/>
        <dbReference type="ChEBI" id="CHEBI:141205"/>
    </reaction>
</comment>
<evidence type="ECO:0000256" key="21">
    <source>
        <dbReference type="ARBA" id="ARBA00050568"/>
    </source>
</evidence>
<dbReference type="InterPro" id="IPR018170">
    <property type="entry name" value="Aldo/ket_reductase_CS"/>
</dbReference>
<dbReference type="GO" id="GO:0047655">
    <property type="term" value="F:allyl-alcohol dehydrogenase activity"/>
    <property type="evidence" value="ECO:0007669"/>
    <property type="project" value="UniProtKB-EC"/>
</dbReference>
<proteinExistence type="inferred from homology"/>
<evidence type="ECO:0000256" key="17">
    <source>
        <dbReference type="ARBA" id="ARBA00050176"/>
    </source>
</evidence>
<dbReference type="EC" id="1.1.1.300" evidence="4"/>
<evidence type="ECO:0000256" key="27">
    <source>
        <dbReference type="ARBA" id="ARBA00052262"/>
    </source>
</evidence>
<evidence type="ECO:0000313" key="32">
    <source>
        <dbReference type="Ensembl" id="ENSCAFP00040008515.1"/>
    </source>
</evidence>
<evidence type="ECO:0000256" key="14">
    <source>
        <dbReference type="ARBA" id="ARBA00047277"/>
    </source>
</evidence>
<comment type="catalytic activity">
    <reaction evidence="17">
        <text>(E,E)-2,4-hexadien-1-ol + NADP(+) = (E,E)-2,4-hexadienal + NADPH + H(+)</text>
        <dbReference type="Rhea" id="RHEA:58428"/>
        <dbReference type="ChEBI" id="CHEBI:15378"/>
        <dbReference type="ChEBI" id="CHEBI:57783"/>
        <dbReference type="ChEBI" id="CHEBI:58349"/>
        <dbReference type="ChEBI" id="CHEBI:82334"/>
        <dbReference type="ChEBI" id="CHEBI:142625"/>
    </reaction>
</comment>
<comment type="catalytic activity">
    <reaction evidence="21">
        <text>all-trans-retinol + NADP(+) = all-trans-retinal + NADPH + H(+)</text>
        <dbReference type="Rhea" id="RHEA:25033"/>
        <dbReference type="ChEBI" id="CHEBI:15378"/>
        <dbReference type="ChEBI" id="CHEBI:17336"/>
        <dbReference type="ChEBI" id="CHEBI:17898"/>
        <dbReference type="ChEBI" id="CHEBI:57783"/>
        <dbReference type="ChEBI" id="CHEBI:58349"/>
        <dbReference type="EC" id="1.1.1.300"/>
    </reaction>
</comment>
<evidence type="ECO:0000256" key="28">
    <source>
        <dbReference type="ARBA" id="ARBA00052544"/>
    </source>
</evidence>
<evidence type="ECO:0000256" key="19">
    <source>
        <dbReference type="ARBA" id="ARBA00050330"/>
    </source>
</evidence>
<dbReference type="SUPFAM" id="SSF51430">
    <property type="entry name" value="NAD(P)-linked oxidoreductase"/>
    <property type="match status" value="1"/>
</dbReference>
<comment type="catalytic activity">
    <reaction evidence="19">
        <text>13-cis-retinol + NADP(+) = 13-cis-retinal + NADPH + H(+)</text>
        <dbReference type="Rhea" id="RHEA:54920"/>
        <dbReference type="ChEBI" id="CHEBI:15378"/>
        <dbReference type="ChEBI" id="CHEBI:45479"/>
        <dbReference type="ChEBI" id="CHEBI:45487"/>
        <dbReference type="ChEBI" id="CHEBI:57783"/>
        <dbReference type="ChEBI" id="CHEBI:58349"/>
    </reaction>
</comment>
<evidence type="ECO:0000256" key="8">
    <source>
        <dbReference type="ARBA" id="ARBA00024066"/>
    </source>
</evidence>
<evidence type="ECO:0000256" key="23">
    <source>
        <dbReference type="ARBA" id="ARBA00051056"/>
    </source>
</evidence>
<evidence type="ECO:0000256" key="3">
    <source>
        <dbReference type="ARBA" id="ARBA00011245"/>
    </source>
</evidence>
<evidence type="ECO:0000256" key="10">
    <source>
        <dbReference type="ARBA" id="ARBA00029846"/>
    </source>
</evidence>
<feature type="domain" description="NADP-dependent oxidoreductase" evidence="31">
    <location>
        <begin position="5"/>
        <end position="256"/>
    </location>
</feature>
<evidence type="ECO:0000256" key="9">
    <source>
        <dbReference type="ARBA" id="ARBA00024070"/>
    </source>
</evidence>
<sequence>MQSPPGKVTDAVKVAIDLGYRHIDCAHVYQNENEVGLAIQEKLKEQVVKREDLFVVSKLWCTYHEKSMVKGACQKTLSDLKLDYLDLYLIHWPTGFKAGKEYFPLDGEGNVIPSDTSFVDTWEAMEQLVDEGLVKAIGVSNFNHLQIEKILNKPGLKYKPAVNQIECHPYLTQEKLIQYCQAKGIVVTAYSPLGSPDRPWAKPEDPSLLEDPRIKAIAAKHNKTTAQVLIRFPMQRNLVVIPKSVTPERIAENFQVRPWLAGLVVLSGEGDRASCRAWIVRCGTPTFLSPRREPACVHTCVVFAHMPIGVRAWSGQQAALCTF</sequence>
<keyword evidence="7" id="KW-0560">Oxidoreductase</keyword>
<reference evidence="32" key="2">
    <citation type="submission" date="2025-08" db="UniProtKB">
        <authorList>
            <consortium name="Ensembl"/>
        </authorList>
    </citation>
    <scope>IDENTIFICATION</scope>
</reference>
<comment type="similarity">
    <text evidence="2">Belongs to the aldo/keto reductase family.</text>
</comment>
<dbReference type="FunFam" id="3.20.20.100:FF:000009">
    <property type="entry name" value="Aldo-keto reductase family 1 member B1"/>
    <property type="match status" value="1"/>
</dbReference>
<evidence type="ECO:0000256" key="30">
    <source>
        <dbReference type="ARBA" id="ARBA00053023"/>
    </source>
</evidence>
<evidence type="ECO:0000256" key="24">
    <source>
        <dbReference type="ARBA" id="ARBA00051338"/>
    </source>
</evidence>
<comment type="catalytic activity">
    <reaction evidence="27">
        <text>a 4-hydroxynonen-1-ol + NADP(+) = a 4-hydroxynonenal + NADPH + H(+)</text>
        <dbReference type="Rhea" id="RHEA:58336"/>
        <dbReference type="ChEBI" id="CHEBI:15378"/>
        <dbReference type="ChEBI" id="CHEBI:57783"/>
        <dbReference type="ChEBI" id="CHEBI:58349"/>
        <dbReference type="ChEBI" id="CHEBI:142593"/>
        <dbReference type="ChEBI" id="CHEBI:142606"/>
    </reaction>
</comment>
<dbReference type="Gene3D" id="3.20.20.100">
    <property type="entry name" value="NADP-dependent oxidoreductase domain"/>
    <property type="match status" value="1"/>
</dbReference>
<comment type="catalytic activity">
    <reaction evidence="20">
        <text>prostaglandin F2alpha + NADP(+) = prostaglandin H2 + NADPH + H(+)</text>
        <dbReference type="Rhea" id="RHEA:45312"/>
        <dbReference type="ChEBI" id="CHEBI:15378"/>
        <dbReference type="ChEBI" id="CHEBI:57404"/>
        <dbReference type="ChEBI" id="CHEBI:57405"/>
        <dbReference type="ChEBI" id="CHEBI:57783"/>
        <dbReference type="ChEBI" id="CHEBI:58349"/>
    </reaction>
</comment>
<comment type="catalytic activity">
    <reaction evidence="23">
        <text>1-hexadecanoyl-2-(7-oxoheptanoyl)-sn-glycero-3-phosphocholine + NADPH + H(+) = 1-hexadecanoyl-2-(7-hydroxyheptanoyl)-sn-glycero-3-phosphocholine + NADP(+)</text>
        <dbReference type="Rhea" id="RHEA:58752"/>
        <dbReference type="ChEBI" id="CHEBI:15378"/>
        <dbReference type="ChEBI" id="CHEBI:57783"/>
        <dbReference type="ChEBI" id="CHEBI:58349"/>
        <dbReference type="ChEBI" id="CHEBI:134601"/>
        <dbReference type="ChEBI" id="CHEBI:142748"/>
    </reaction>
</comment>
<evidence type="ECO:0000256" key="18">
    <source>
        <dbReference type="ARBA" id="ARBA00050307"/>
    </source>
</evidence>
<evidence type="ECO:0000256" key="22">
    <source>
        <dbReference type="ARBA" id="ARBA00051000"/>
    </source>
</evidence>
<comment type="catalytic activity">
    <reaction evidence="28">
        <text>pyridine 3-methanol + NADP(+) = pyridine-3-carbaldehyde + NADPH + H(+)</text>
        <dbReference type="Rhea" id="RHEA:58776"/>
        <dbReference type="ChEBI" id="CHEBI:15378"/>
        <dbReference type="ChEBI" id="CHEBI:28345"/>
        <dbReference type="ChEBI" id="CHEBI:45213"/>
        <dbReference type="ChEBI" id="CHEBI:57783"/>
        <dbReference type="ChEBI" id="CHEBI:58349"/>
    </reaction>
</comment>
<comment type="catalytic activity">
    <reaction evidence="25">
        <text>1-hexadecanoyl-2-(9-oxononanoyl)-sn-glycero-3-phosphocholine + NADPH + H(+) = 1-hexadecanoyl-2-(9-hydroxynonanoyl)-sn-glycero-3-phosphocholine + NADP(+)</text>
        <dbReference type="Rhea" id="RHEA:58592"/>
        <dbReference type="ChEBI" id="CHEBI:15378"/>
        <dbReference type="ChEBI" id="CHEBI:57783"/>
        <dbReference type="ChEBI" id="CHEBI:58349"/>
        <dbReference type="ChEBI" id="CHEBI:61042"/>
        <dbReference type="ChEBI" id="CHEBI:142749"/>
    </reaction>
</comment>
<evidence type="ECO:0000256" key="15">
    <source>
        <dbReference type="ARBA" id="ARBA00048085"/>
    </source>
</evidence>
<dbReference type="InterPro" id="IPR023210">
    <property type="entry name" value="NADP_OxRdtase_dom"/>
</dbReference>
<dbReference type="Ensembl" id="ENSCAFT00040009829.1">
    <property type="protein sequence ID" value="ENSCAFP00040008515.1"/>
    <property type="gene ID" value="ENSCAFG00040005220.1"/>
</dbReference>
<evidence type="ECO:0000256" key="6">
    <source>
        <dbReference type="ARBA" id="ARBA00022857"/>
    </source>
</evidence>
<comment type="catalytic activity">
    <reaction evidence="26">
        <text>9-cis-retinol + NADP(+) = 9-cis-retinal + NADPH + H(+)</text>
        <dbReference type="Rhea" id="RHEA:54916"/>
        <dbReference type="ChEBI" id="CHEBI:15378"/>
        <dbReference type="ChEBI" id="CHEBI:57783"/>
        <dbReference type="ChEBI" id="CHEBI:58349"/>
        <dbReference type="ChEBI" id="CHEBI:78272"/>
        <dbReference type="ChEBI" id="CHEBI:78273"/>
    </reaction>
</comment>
<comment type="catalytic activity">
    <reaction evidence="18">
        <text>1-hexadecanoyl-2-(5-oxopentanoyl)-sn-glycero-3-phosphocholine + NADPH + H(+) = 1-hexadecanoyl-2-(5-hydroxypentanoyl)-sn-glycero-3-phosphocholine + NADP(+)</text>
        <dbReference type="Rhea" id="RHEA:58512"/>
        <dbReference type="ChEBI" id="CHEBI:15378"/>
        <dbReference type="ChEBI" id="CHEBI:57783"/>
        <dbReference type="ChEBI" id="CHEBI:58349"/>
        <dbReference type="ChEBI" id="CHEBI:77890"/>
        <dbReference type="ChEBI" id="CHEBI:142747"/>
    </reaction>
</comment>
<dbReference type="GO" id="GO:0005737">
    <property type="term" value="C:cytoplasm"/>
    <property type="evidence" value="ECO:0007669"/>
    <property type="project" value="UniProtKB-SubCell"/>
</dbReference>
<dbReference type="EC" id="1.1.1.21" evidence="11"/>
<dbReference type="PRINTS" id="PR00069">
    <property type="entry name" value="ALDKETRDTASE"/>
</dbReference>
<dbReference type="PROSITE" id="PS00798">
    <property type="entry name" value="ALDOKETO_REDUCTASE_1"/>
    <property type="match status" value="1"/>
</dbReference>
<comment type="catalytic activity">
    <reaction evidence="22">
        <text>an alditol + NADP(+) = an aldose + NADPH + H(+)</text>
        <dbReference type="Rhea" id="RHEA:12789"/>
        <dbReference type="Rhea" id="RHEA-COMP:9554"/>
        <dbReference type="Rhea" id="RHEA-COMP:9555"/>
        <dbReference type="ChEBI" id="CHEBI:15378"/>
        <dbReference type="ChEBI" id="CHEBI:15693"/>
        <dbReference type="ChEBI" id="CHEBI:17522"/>
        <dbReference type="ChEBI" id="CHEBI:57783"/>
        <dbReference type="ChEBI" id="CHEBI:58349"/>
        <dbReference type="EC" id="1.1.1.21"/>
    </reaction>
</comment>
<dbReference type="PROSITE" id="PS00062">
    <property type="entry name" value="ALDOKETO_REDUCTASE_2"/>
    <property type="match status" value="1"/>
</dbReference>
<name>A0A8C0QGL0_CANLF</name>
<dbReference type="Pfam" id="PF00248">
    <property type="entry name" value="Aldo_ket_red"/>
    <property type="match status" value="1"/>
</dbReference>
<dbReference type="InterPro" id="IPR020471">
    <property type="entry name" value="AKR"/>
</dbReference>
<evidence type="ECO:0000256" key="29">
    <source>
        <dbReference type="ARBA" id="ARBA00052900"/>
    </source>
</evidence>
<dbReference type="InterPro" id="IPR036812">
    <property type="entry name" value="NAD(P)_OxRdtase_dom_sf"/>
</dbReference>
<evidence type="ECO:0000256" key="25">
    <source>
        <dbReference type="ARBA" id="ARBA00051677"/>
    </source>
</evidence>
<comment type="catalytic activity">
    <reaction evidence="14">
        <text>allyl alcohol + NADP(+) = acrolein + NADPH + H(+)</text>
        <dbReference type="Rhea" id="RHEA:12168"/>
        <dbReference type="ChEBI" id="CHEBI:15368"/>
        <dbReference type="ChEBI" id="CHEBI:15378"/>
        <dbReference type="ChEBI" id="CHEBI:16605"/>
        <dbReference type="ChEBI" id="CHEBI:57783"/>
        <dbReference type="ChEBI" id="CHEBI:58349"/>
        <dbReference type="EC" id="1.1.1.54"/>
    </reaction>
</comment>
<dbReference type="GO" id="GO:0052650">
    <property type="term" value="F:all-trans-retinol dehydrogenase (NADP+) activity"/>
    <property type="evidence" value="ECO:0007669"/>
    <property type="project" value="UniProtKB-EC"/>
</dbReference>
<evidence type="ECO:0000256" key="12">
    <source>
        <dbReference type="ARBA" id="ARBA00039907"/>
    </source>
</evidence>
<evidence type="ECO:0000256" key="20">
    <source>
        <dbReference type="ARBA" id="ARBA00050342"/>
    </source>
</evidence>
<protein>
    <recommendedName>
        <fullName evidence="12">Aldo-keto reductase family 1 member B1</fullName>
        <ecNumber evidence="11">1.1.1.21</ecNumber>
        <ecNumber evidence="4">1.1.1.300</ecNumber>
        <ecNumber evidence="8">1.1.1.372</ecNumber>
        <ecNumber evidence="9">1.1.1.54</ecNumber>
    </recommendedName>
    <alternativeName>
        <fullName evidence="10">Aldehyde reductase</fullName>
    </alternativeName>
    <alternativeName>
        <fullName evidence="13">Aldose reductase</fullName>
    </alternativeName>
</protein>
<reference evidence="32" key="1">
    <citation type="submission" date="2018-10" db="EMBL/GenBank/DDBJ databases">
        <title>De novo assembly of a Great Dane genome.</title>
        <authorList>
            <person name="Kidd J.M."/>
            <person name="Pendleton A.L."/>
            <person name="Shen F."/>
            <person name="Emery S."/>
        </authorList>
    </citation>
    <scope>NUCLEOTIDE SEQUENCE [LARGE SCALE GENOMIC DNA]</scope>
    <source>
        <strain evidence="32">Great Dane</strain>
    </source>
</reference>
<dbReference type="PANTHER" id="PTHR11732">
    <property type="entry name" value="ALDO/KETO REDUCTASE"/>
    <property type="match status" value="1"/>
</dbReference>
<evidence type="ECO:0000256" key="4">
    <source>
        <dbReference type="ARBA" id="ARBA00012852"/>
    </source>
</evidence>
<evidence type="ECO:0000259" key="31">
    <source>
        <dbReference type="Pfam" id="PF00248"/>
    </source>
</evidence>
<evidence type="ECO:0000256" key="13">
    <source>
        <dbReference type="ARBA" id="ARBA00042036"/>
    </source>
</evidence>
<evidence type="ECO:0000256" key="11">
    <source>
        <dbReference type="ARBA" id="ARBA00038955"/>
    </source>
</evidence>
<comment type="subunit">
    <text evidence="3">Monomer.</text>
</comment>
<accession>A0A8C0QGL0</accession>
<dbReference type="PROSITE" id="PS00063">
    <property type="entry name" value="ALDOKETO_REDUCTASE_3"/>
    <property type="match status" value="1"/>
</dbReference>
<organism evidence="32 33">
    <name type="scientific">Canis lupus familiaris</name>
    <name type="common">Dog</name>
    <name type="synonym">Canis familiaris</name>
    <dbReference type="NCBI Taxonomy" id="9615"/>
    <lineage>
        <taxon>Eukaryota</taxon>
        <taxon>Metazoa</taxon>
        <taxon>Chordata</taxon>
        <taxon>Craniata</taxon>
        <taxon>Vertebrata</taxon>
        <taxon>Euteleostomi</taxon>
        <taxon>Mammalia</taxon>
        <taxon>Eutheria</taxon>
        <taxon>Laurasiatheria</taxon>
        <taxon>Carnivora</taxon>
        <taxon>Caniformia</taxon>
        <taxon>Canidae</taxon>
        <taxon>Canis</taxon>
    </lineage>
</organism>
<dbReference type="EC" id="1.1.1.54" evidence="9"/>
<evidence type="ECO:0000256" key="5">
    <source>
        <dbReference type="ARBA" id="ARBA00022490"/>
    </source>
</evidence>
<evidence type="ECO:0000256" key="1">
    <source>
        <dbReference type="ARBA" id="ARBA00004496"/>
    </source>
</evidence>
<evidence type="ECO:0000313" key="33">
    <source>
        <dbReference type="Proteomes" id="UP000694542"/>
    </source>
</evidence>
<comment type="catalytic activity">
    <reaction evidence="15">
        <text>glycerol + NADP(+) = L-glyceraldehyde + NADPH + H(+)</text>
        <dbReference type="Rhea" id="RHEA:38111"/>
        <dbReference type="ChEBI" id="CHEBI:15378"/>
        <dbReference type="ChEBI" id="CHEBI:17754"/>
        <dbReference type="ChEBI" id="CHEBI:27975"/>
        <dbReference type="ChEBI" id="CHEBI:57783"/>
        <dbReference type="ChEBI" id="CHEBI:58349"/>
        <dbReference type="EC" id="1.1.1.372"/>
    </reaction>
</comment>
<evidence type="ECO:0000256" key="16">
    <source>
        <dbReference type="ARBA" id="ARBA00049025"/>
    </source>
</evidence>
<keyword evidence="6" id="KW-0521">NADP</keyword>
<dbReference type="Proteomes" id="UP000694542">
    <property type="component" value="Chromosome 14"/>
</dbReference>